<gene>
    <name evidence="7" type="ORF">B0H16DRAFT_1664278</name>
</gene>
<dbReference type="Proteomes" id="UP001215598">
    <property type="component" value="Unassembled WGS sequence"/>
</dbReference>
<sequence length="312" mass="34134">MCADRPLAYFDIIIGGNDLVPKTAENFCASLAPFFKKGNGTQGKPLHYKGSGIHRAGDFTAGNGTGSFRSSGESIYGEKFKEEAFLVKHEKSPWPTTDRAPTAPSSSSPPPSPPRRQTRRVREGRHGRVGRAPYRERPDRVGGRAHCPSGYGGLRGVLSADDPLLKQATTAADKDAHEDYLEDDDADVQDFAVALKISTELRALPALALPKYQKSIRYLDMHTLLAERAAELQESYDALLITSALLAVWAQPPSARKPCTGAPSCAILKDDESAEKDLVEALAIDIVPDDELAGVHRCKKEKRDKVRRVSRW</sequence>
<comment type="caution">
    <text evidence="7">The sequence shown here is derived from an EMBL/GenBank/DDBJ whole genome shotgun (WGS) entry which is preliminary data.</text>
</comment>
<name>A0AAD7N396_9AGAR</name>
<dbReference type="GO" id="GO:0016018">
    <property type="term" value="F:cyclosporin A binding"/>
    <property type="evidence" value="ECO:0007669"/>
    <property type="project" value="TreeGrafter"/>
</dbReference>
<dbReference type="GO" id="GO:0006457">
    <property type="term" value="P:protein folding"/>
    <property type="evidence" value="ECO:0007669"/>
    <property type="project" value="TreeGrafter"/>
</dbReference>
<feature type="region of interest" description="Disordered" evidence="5">
    <location>
        <begin position="90"/>
        <end position="147"/>
    </location>
</feature>
<dbReference type="InterPro" id="IPR002130">
    <property type="entry name" value="Cyclophilin-type_PPIase_dom"/>
</dbReference>
<dbReference type="EMBL" id="JARKIB010000094">
    <property type="protein sequence ID" value="KAJ7742583.1"/>
    <property type="molecule type" value="Genomic_DNA"/>
</dbReference>
<dbReference type="EC" id="5.2.1.8" evidence="2"/>
<dbReference type="GO" id="GO:0003755">
    <property type="term" value="F:peptidyl-prolyl cis-trans isomerase activity"/>
    <property type="evidence" value="ECO:0007669"/>
    <property type="project" value="UniProtKB-KW"/>
</dbReference>
<dbReference type="SUPFAM" id="SSF50891">
    <property type="entry name" value="Cyclophilin-like"/>
    <property type="match status" value="1"/>
</dbReference>
<dbReference type="Gene3D" id="2.40.100.10">
    <property type="entry name" value="Cyclophilin-like"/>
    <property type="match status" value="1"/>
</dbReference>
<feature type="domain" description="PPIase cyclophilin-type" evidence="6">
    <location>
        <begin position="17"/>
        <end position="131"/>
    </location>
</feature>
<accession>A0AAD7N396</accession>
<evidence type="ECO:0000313" key="8">
    <source>
        <dbReference type="Proteomes" id="UP001215598"/>
    </source>
</evidence>
<dbReference type="GO" id="GO:0005737">
    <property type="term" value="C:cytoplasm"/>
    <property type="evidence" value="ECO:0007669"/>
    <property type="project" value="TreeGrafter"/>
</dbReference>
<evidence type="ECO:0000256" key="2">
    <source>
        <dbReference type="ARBA" id="ARBA00013194"/>
    </source>
</evidence>
<evidence type="ECO:0000256" key="1">
    <source>
        <dbReference type="ARBA" id="ARBA00000971"/>
    </source>
</evidence>
<dbReference type="PANTHER" id="PTHR11071:SF561">
    <property type="entry name" value="PEPTIDYL-PROLYL CIS-TRANS ISOMERASE D-RELATED"/>
    <property type="match status" value="1"/>
</dbReference>
<keyword evidence="3" id="KW-0697">Rotamase</keyword>
<dbReference type="PANTHER" id="PTHR11071">
    <property type="entry name" value="PEPTIDYL-PROLYL CIS-TRANS ISOMERASE"/>
    <property type="match status" value="1"/>
</dbReference>
<organism evidence="7 8">
    <name type="scientific">Mycena metata</name>
    <dbReference type="NCBI Taxonomy" id="1033252"/>
    <lineage>
        <taxon>Eukaryota</taxon>
        <taxon>Fungi</taxon>
        <taxon>Dikarya</taxon>
        <taxon>Basidiomycota</taxon>
        <taxon>Agaricomycotina</taxon>
        <taxon>Agaricomycetes</taxon>
        <taxon>Agaricomycetidae</taxon>
        <taxon>Agaricales</taxon>
        <taxon>Marasmiineae</taxon>
        <taxon>Mycenaceae</taxon>
        <taxon>Mycena</taxon>
    </lineage>
</organism>
<keyword evidence="8" id="KW-1185">Reference proteome</keyword>
<evidence type="ECO:0000256" key="3">
    <source>
        <dbReference type="ARBA" id="ARBA00023110"/>
    </source>
</evidence>
<keyword evidence="4 7" id="KW-0413">Isomerase</keyword>
<feature type="compositionally biased region" description="Basic and acidic residues" evidence="5">
    <location>
        <begin position="133"/>
        <end position="142"/>
    </location>
</feature>
<proteinExistence type="predicted"/>
<evidence type="ECO:0000313" key="7">
    <source>
        <dbReference type="EMBL" id="KAJ7742583.1"/>
    </source>
</evidence>
<evidence type="ECO:0000259" key="6">
    <source>
        <dbReference type="PROSITE" id="PS50072"/>
    </source>
</evidence>
<dbReference type="InterPro" id="IPR029000">
    <property type="entry name" value="Cyclophilin-like_dom_sf"/>
</dbReference>
<reference evidence="7" key="1">
    <citation type="submission" date="2023-03" db="EMBL/GenBank/DDBJ databases">
        <title>Massive genome expansion in bonnet fungi (Mycena s.s.) driven by repeated elements and novel gene families across ecological guilds.</title>
        <authorList>
            <consortium name="Lawrence Berkeley National Laboratory"/>
            <person name="Harder C.B."/>
            <person name="Miyauchi S."/>
            <person name="Viragh M."/>
            <person name="Kuo A."/>
            <person name="Thoen E."/>
            <person name="Andreopoulos B."/>
            <person name="Lu D."/>
            <person name="Skrede I."/>
            <person name="Drula E."/>
            <person name="Henrissat B."/>
            <person name="Morin E."/>
            <person name="Kohler A."/>
            <person name="Barry K."/>
            <person name="LaButti K."/>
            <person name="Morin E."/>
            <person name="Salamov A."/>
            <person name="Lipzen A."/>
            <person name="Mereny Z."/>
            <person name="Hegedus B."/>
            <person name="Baldrian P."/>
            <person name="Stursova M."/>
            <person name="Weitz H."/>
            <person name="Taylor A."/>
            <person name="Grigoriev I.V."/>
            <person name="Nagy L.G."/>
            <person name="Martin F."/>
            <person name="Kauserud H."/>
        </authorList>
    </citation>
    <scope>NUCLEOTIDE SEQUENCE</scope>
    <source>
        <strain evidence="7">CBHHK182m</strain>
    </source>
</reference>
<comment type="catalytic activity">
    <reaction evidence="1">
        <text>[protein]-peptidylproline (omega=180) = [protein]-peptidylproline (omega=0)</text>
        <dbReference type="Rhea" id="RHEA:16237"/>
        <dbReference type="Rhea" id="RHEA-COMP:10747"/>
        <dbReference type="Rhea" id="RHEA-COMP:10748"/>
        <dbReference type="ChEBI" id="CHEBI:83833"/>
        <dbReference type="ChEBI" id="CHEBI:83834"/>
        <dbReference type="EC" id="5.2.1.8"/>
    </reaction>
</comment>
<evidence type="ECO:0000256" key="5">
    <source>
        <dbReference type="SAM" id="MobiDB-lite"/>
    </source>
</evidence>
<protein>
    <recommendedName>
        <fullName evidence="2">peptidylprolyl isomerase</fullName>
        <ecNumber evidence="2">5.2.1.8</ecNumber>
    </recommendedName>
</protein>
<dbReference type="PROSITE" id="PS50072">
    <property type="entry name" value="CSA_PPIASE_2"/>
    <property type="match status" value="1"/>
</dbReference>
<dbReference type="AlphaFoldDB" id="A0AAD7N396"/>
<feature type="compositionally biased region" description="Low complexity" evidence="5">
    <location>
        <begin position="95"/>
        <end position="106"/>
    </location>
</feature>
<evidence type="ECO:0000256" key="4">
    <source>
        <dbReference type="ARBA" id="ARBA00023235"/>
    </source>
</evidence>